<feature type="region of interest" description="Disordered" evidence="2">
    <location>
        <begin position="1"/>
        <end position="32"/>
    </location>
</feature>
<organism evidence="4 5">
    <name type="scientific">Geodia barretti</name>
    <name type="common">Barrett's horny sponge</name>
    <dbReference type="NCBI Taxonomy" id="519541"/>
    <lineage>
        <taxon>Eukaryota</taxon>
        <taxon>Metazoa</taxon>
        <taxon>Porifera</taxon>
        <taxon>Demospongiae</taxon>
        <taxon>Heteroscleromorpha</taxon>
        <taxon>Tetractinellida</taxon>
        <taxon>Astrophorina</taxon>
        <taxon>Geodiidae</taxon>
        <taxon>Geodia</taxon>
    </lineage>
</organism>
<dbReference type="InterPro" id="IPR014752">
    <property type="entry name" value="Arrestin-like_C"/>
</dbReference>
<evidence type="ECO:0000313" key="5">
    <source>
        <dbReference type="Proteomes" id="UP001174909"/>
    </source>
</evidence>
<comment type="similarity">
    <text evidence="1">Belongs to the arrestin family.</text>
</comment>
<evidence type="ECO:0000256" key="1">
    <source>
        <dbReference type="ARBA" id="ARBA00005298"/>
    </source>
</evidence>
<dbReference type="InterPro" id="IPR011021">
    <property type="entry name" value="Arrestin-like_N"/>
</dbReference>
<evidence type="ECO:0000313" key="4">
    <source>
        <dbReference type="EMBL" id="CAI8044323.1"/>
    </source>
</evidence>
<protein>
    <submittedName>
        <fullName evidence="4">Arrestin domain-containing protein 17</fullName>
    </submittedName>
</protein>
<sequence length="235" mass="26325">MDVNSGTSSAAIKRKHGRPSRSRSHANNPYYSAITTGGSASFAEHRRKLRGVSNSSWPRALFSTAPAGPSHAVVMFRVLVEPPPSGVFFSGSEVRGCVHVTTEEEKKFKYIHVSLTGRAQVWWMDSSSQREFSGDKEHLHETQMLWTREESSDRLALFPAGSHSFPFRFLLPQKIPSSFEGRVGWVRYELLGRIVTGVMKVEHLVEIELPVLEILDINQQPNLLSPKSVAIQKKV</sequence>
<dbReference type="PANTHER" id="PTHR11188">
    <property type="entry name" value="ARRESTIN DOMAIN CONTAINING PROTEIN"/>
    <property type="match status" value="1"/>
</dbReference>
<evidence type="ECO:0000259" key="3">
    <source>
        <dbReference type="Pfam" id="PF00339"/>
    </source>
</evidence>
<gene>
    <name evidence="4" type="ORF">GBAR_LOCUS24592</name>
</gene>
<feature type="domain" description="Arrestin-like N-terminal" evidence="3">
    <location>
        <begin position="84"/>
        <end position="217"/>
    </location>
</feature>
<evidence type="ECO:0000256" key="2">
    <source>
        <dbReference type="SAM" id="MobiDB-lite"/>
    </source>
</evidence>
<reference evidence="4" key="1">
    <citation type="submission" date="2023-03" db="EMBL/GenBank/DDBJ databases">
        <authorList>
            <person name="Steffen K."/>
            <person name="Cardenas P."/>
        </authorList>
    </citation>
    <scope>NUCLEOTIDE SEQUENCE</scope>
</reference>
<dbReference type="InterPro" id="IPR014756">
    <property type="entry name" value="Ig_E-set"/>
</dbReference>
<dbReference type="GO" id="GO:0005737">
    <property type="term" value="C:cytoplasm"/>
    <property type="evidence" value="ECO:0007669"/>
    <property type="project" value="TreeGrafter"/>
</dbReference>
<proteinExistence type="inferred from homology"/>
<comment type="caution">
    <text evidence="4">The sequence shown here is derived from an EMBL/GenBank/DDBJ whole genome shotgun (WGS) entry which is preliminary data.</text>
</comment>
<dbReference type="SUPFAM" id="SSF81296">
    <property type="entry name" value="E set domains"/>
    <property type="match status" value="1"/>
</dbReference>
<feature type="non-terminal residue" evidence="4">
    <location>
        <position position="235"/>
    </location>
</feature>
<dbReference type="PANTHER" id="PTHR11188:SF17">
    <property type="entry name" value="FI21816P1"/>
    <property type="match status" value="1"/>
</dbReference>
<dbReference type="Pfam" id="PF00339">
    <property type="entry name" value="Arrestin_N"/>
    <property type="match status" value="1"/>
</dbReference>
<name>A0AA35TAC5_GEOBA</name>
<feature type="compositionally biased region" description="Polar residues" evidence="2">
    <location>
        <begin position="1"/>
        <end position="10"/>
    </location>
</feature>
<dbReference type="GO" id="GO:0015031">
    <property type="term" value="P:protein transport"/>
    <property type="evidence" value="ECO:0007669"/>
    <property type="project" value="TreeGrafter"/>
</dbReference>
<accession>A0AA35TAC5</accession>
<feature type="compositionally biased region" description="Basic residues" evidence="2">
    <location>
        <begin position="12"/>
        <end position="24"/>
    </location>
</feature>
<dbReference type="Gene3D" id="2.60.40.640">
    <property type="match status" value="1"/>
</dbReference>
<dbReference type="AlphaFoldDB" id="A0AA35TAC5"/>
<dbReference type="EMBL" id="CASHTH010003386">
    <property type="protein sequence ID" value="CAI8044323.1"/>
    <property type="molecule type" value="Genomic_DNA"/>
</dbReference>
<dbReference type="InterPro" id="IPR050357">
    <property type="entry name" value="Arrestin_domain-protein"/>
</dbReference>
<dbReference type="Proteomes" id="UP001174909">
    <property type="component" value="Unassembled WGS sequence"/>
</dbReference>
<keyword evidence="5" id="KW-1185">Reference proteome</keyword>